<dbReference type="Pfam" id="PF02872">
    <property type="entry name" value="5_nucleotid_C"/>
    <property type="match status" value="1"/>
</dbReference>
<evidence type="ECO:0000313" key="2">
    <source>
        <dbReference type="EMBL" id="OGD15682.1"/>
    </source>
</evidence>
<protein>
    <recommendedName>
        <fullName evidence="1">5'-Nucleotidase C-terminal domain-containing protein</fullName>
    </recommendedName>
</protein>
<accession>A0A1F5AAX3</accession>
<dbReference type="AlphaFoldDB" id="A0A1F5AAX3"/>
<name>A0A1F5AAX3_9BACT</name>
<proteinExistence type="predicted"/>
<evidence type="ECO:0000259" key="1">
    <source>
        <dbReference type="Pfam" id="PF02872"/>
    </source>
</evidence>
<dbReference type="InterPro" id="IPR036907">
    <property type="entry name" value="5'-Nucleotdase_C_sf"/>
</dbReference>
<dbReference type="InterPro" id="IPR008334">
    <property type="entry name" value="5'-Nucleotdase_C"/>
</dbReference>
<dbReference type="GO" id="GO:0009166">
    <property type="term" value="P:nucleotide catabolic process"/>
    <property type="evidence" value="ECO:0007669"/>
    <property type="project" value="InterPro"/>
</dbReference>
<evidence type="ECO:0000313" key="3">
    <source>
        <dbReference type="Proteomes" id="UP000177701"/>
    </source>
</evidence>
<reference evidence="2 3" key="1">
    <citation type="journal article" date="2016" name="Nat. Commun.">
        <title>Thousands of microbial genomes shed light on interconnected biogeochemical processes in an aquifer system.</title>
        <authorList>
            <person name="Anantharaman K."/>
            <person name="Brown C.T."/>
            <person name="Hug L.A."/>
            <person name="Sharon I."/>
            <person name="Castelle C.J."/>
            <person name="Probst A.J."/>
            <person name="Thomas B.C."/>
            <person name="Singh A."/>
            <person name="Wilkins M.J."/>
            <person name="Karaoz U."/>
            <person name="Brodie E.L."/>
            <person name="Williams K.H."/>
            <person name="Hubbard S.S."/>
            <person name="Banfield J.F."/>
        </authorList>
    </citation>
    <scope>NUCLEOTIDE SEQUENCE [LARGE SCALE GENOMIC DNA]</scope>
</reference>
<gene>
    <name evidence="2" type="ORF">A2V47_07530</name>
</gene>
<organism evidence="2 3">
    <name type="scientific">Candidatus Sediminicultor quintus</name>
    <dbReference type="NCBI Taxonomy" id="1797291"/>
    <lineage>
        <taxon>Bacteria</taxon>
        <taxon>Pseudomonadati</taxon>
        <taxon>Atribacterota</taxon>
        <taxon>Candidatus Phoenicimicrobiia</taxon>
        <taxon>Candidatus Pheonicimicrobiales</taxon>
        <taxon>Candidatus Phoenicimicrobiaceae</taxon>
        <taxon>Candidatus Sediminicultor</taxon>
    </lineage>
</organism>
<dbReference type="Proteomes" id="UP000177701">
    <property type="component" value="Unassembled WGS sequence"/>
</dbReference>
<dbReference type="SUPFAM" id="SSF55816">
    <property type="entry name" value="5'-nucleotidase (syn. UDP-sugar hydrolase), C-terminal domain"/>
    <property type="match status" value="1"/>
</dbReference>
<dbReference type="EMBL" id="MEYH01000050">
    <property type="protein sequence ID" value="OGD15682.1"/>
    <property type="molecule type" value="Genomic_DNA"/>
</dbReference>
<feature type="domain" description="5'-Nucleotidase C-terminal" evidence="1">
    <location>
        <begin position="2"/>
        <end position="37"/>
    </location>
</feature>
<dbReference type="GO" id="GO:0016787">
    <property type="term" value="F:hydrolase activity"/>
    <property type="evidence" value="ECO:0007669"/>
    <property type="project" value="InterPro"/>
</dbReference>
<sequence length="79" mass="9180">MNDLYNIIPLNPPVSTIELRGEEIKAMLEENLESTLQGVPQKYGRNRENRSERVIDTLRAYLIRHHILYAELKGTFVVV</sequence>
<dbReference type="STRING" id="1797291.A2V47_07530"/>
<comment type="caution">
    <text evidence="2">The sequence shown here is derived from an EMBL/GenBank/DDBJ whole genome shotgun (WGS) entry which is preliminary data.</text>
</comment>